<organism evidence="4 5">
    <name type="scientific">Priapulus caudatus</name>
    <name type="common">Priapulid worm</name>
    <dbReference type="NCBI Taxonomy" id="37621"/>
    <lineage>
        <taxon>Eukaryota</taxon>
        <taxon>Metazoa</taxon>
        <taxon>Ecdysozoa</taxon>
        <taxon>Scalidophora</taxon>
        <taxon>Priapulida</taxon>
        <taxon>Priapulimorpha</taxon>
        <taxon>Priapulimorphida</taxon>
        <taxon>Priapulidae</taxon>
        <taxon>Priapulus</taxon>
    </lineage>
</organism>
<evidence type="ECO:0000256" key="2">
    <source>
        <dbReference type="SAM" id="MobiDB-lite"/>
    </source>
</evidence>
<keyword evidence="1" id="KW-0175">Coiled coil</keyword>
<feature type="coiled-coil region" evidence="1">
    <location>
        <begin position="92"/>
        <end position="119"/>
    </location>
</feature>
<reference evidence="5" key="1">
    <citation type="submission" date="2025-08" db="UniProtKB">
        <authorList>
            <consortium name="RefSeq"/>
        </authorList>
    </citation>
    <scope>IDENTIFICATION</scope>
</reference>
<feature type="domain" description="BEN" evidence="3">
    <location>
        <begin position="180"/>
        <end position="278"/>
    </location>
</feature>
<evidence type="ECO:0000259" key="3">
    <source>
        <dbReference type="PROSITE" id="PS51457"/>
    </source>
</evidence>
<evidence type="ECO:0000256" key="1">
    <source>
        <dbReference type="SAM" id="Coils"/>
    </source>
</evidence>
<feature type="compositionally biased region" description="Basic and acidic residues" evidence="2">
    <location>
        <begin position="58"/>
        <end position="73"/>
    </location>
</feature>
<feature type="region of interest" description="Disordered" evidence="2">
    <location>
        <begin position="51"/>
        <end position="73"/>
    </location>
</feature>
<accession>A0ABM1EMG2</accession>
<dbReference type="InterPro" id="IPR018379">
    <property type="entry name" value="BEN_domain"/>
</dbReference>
<name>A0ABM1EMG2_PRICU</name>
<dbReference type="RefSeq" id="XP_014673383.1">
    <property type="nucleotide sequence ID" value="XM_014817897.1"/>
</dbReference>
<sequence>MSSKTTDPSPESNKRKQPCEIIAWVKKRKMLHGDESSSVLDLMTPWISPTVSSNTSSDLKKAGSNQRDHSSLLEDKNYDATANVVCQKCVKYERLSKMYRQQVERNKALEKELKHYKDVSDAGILVQSLKSIHDDFVKFSSAYSFEESQLPQVQEPTTVYKYETMPSAEQYEEITKVDIGRGILLDETSLLALANVKSATSYARCLLQLVFEPHELIGKSLTGKKSNAFKDSKPKAGLDPCKVDAVVEHVCQKYGPSIHASAIRASLANKLKELNKVANSRKMARASGFRQFGQQVVMFQQDSMNGL</sequence>
<dbReference type="GeneID" id="106813687"/>
<dbReference type="Gene3D" id="1.10.10.2590">
    <property type="entry name" value="BEN domain"/>
    <property type="match status" value="1"/>
</dbReference>
<keyword evidence="4" id="KW-1185">Reference proteome</keyword>
<evidence type="ECO:0000313" key="5">
    <source>
        <dbReference type="RefSeq" id="XP_014673383.1"/>
    </source>
</evidence>
<dbReference type="Pfam" id="PF10523">
    <property type="entry name" value="BEN"/>
    <property type="match status" value="1"/>
</dbReference>
<dbReference type="Proteomes" id="UP000695022">
    <property type="component" value="Unplaced"/>
</dbReference>
<dbReference type="PROSITE" id="PS51457">
    <property type="entry name" value="BEN"/>
    <property type="match status" value="1"/>
</dbReference>
<proteinExistence type="predicted"/>
<dbReference type="SMART" id="SM01025">
    <property type="entry name" value="BEN"/>
    <property type="match status" value="1"/>
</dbReference>
<gene>
    <name evidence="5" type="primary">LOC106813687</name>
</gene>
<protein>
    <submittedName>
        <fullName evidence="5">Uncharacterized protein LOC106813687</fullName>
    </submittedName>
</protein>
<evidence type="ECO:0000313" key="4">
    <source>
        <dbReference type="Proteomes" id="UP000695022"/>
    </source>
</evidence>